<dbReference type="SUPFAM" id="SSF50978">
    <property type="entry name" value="WD40 repeat-like"/>
    <property type="match status" value="1"/>
</dbReference>
<reference evidence="2" key="1">
    <citation type="journal article" date="2020" name="MBio">
        <title>Horizontal gene transfer to a defensive symbiont with a reduced genome amongst a multipartite beetle microbiome.</title>
        <authorList>
            <person name="Waterworth S.C."/>
            <person name="Florez L.V."/>
            <person name="Rees E.R."/>
            <person name="Hertweck C."/>
            <person name="Kaltenpoth M."/>
            <person name="Kwan J.C."/>
        </authorList>
    </citation>
    <scope>NUCLEOTIDE SEQUENCE [LARGE SCALE GENOMIC DNA]</scope>
</reference>
<protein>
    <recommendedName>
        <fullName evidence="3">WD40 repeat domain-containing protein</fullName>
    </recommendedName>
</protein>
<organism evidence="1 2">
    <name type="scientific">Acinetobacter bereziniae</name>
    <name type="common">Acinetobacter genomosp. 10</name>
    <dbReference type="NCBI Taxonomy" id="106648"/>
    <lineage>
        <taxon>Bacteria</taxon>
        <taxon>Pseudomonadati</taxon>
        <taxon>Pseudomonadota</taxon>
        <taxon>Gammaproteobacteria</taxon>
        <taxon>Moraxellales</taxon>
        <taxon>Moraxellaceae</taxon>
        <taxon>Acinetobacter</taxon>
    </lineage>
</organism>
<evidence type="ECO:0000313" key="1">
    <source>
        <dbReference type="EMBL" id="KAF1028170.1"/>
    </source>
</evidence>
<comment type="caution">
    <text evidence="1">The sequence shown here is derived from an EMBL/GenBank/DDBJ whole genome shotgun (WGS) entry which is preliminary data.</text>
</comment>
<dbReference type="Proteomes" id="UP000490535">
    <property type="component" value="Unassembled WGS sequence"/>
</dbReference>
<dbReference type="EMBL" id="WNDP01000003">
    <property type="protein sequence ID" value="KAF1028170.1"/>
    <property type="molecule type" value="Genomic_DNA"/>
</dbReference>
<name>A0A833UXK6_ACIBZ</name>
<evidence type="ECO:0008006" key="3">
    <source>
        <dbReference type="Google" id="ProtNLM"/>
    </source>
</evidence>
<dbReference type="AlphaFoldDB" id="A0A833UXK6"/>
<dbReference type="InterPro" id="IPR015943">
    <property type="entry name" value="WD40/YVTN_repeat-like_dom_sf"/>
</dbReference>
<dbReference type="InterPro" id="IPR036322">
    <property type="entry name" value="WD40_repeat_dom_sf"/>
</dbReference>
<evidence type="ECO:0000313" key="2">
    <source>
        <dbReference type="Proteomes" id="UP000490535"/>
    </source>
</evidence>
<gene>
    <name evidence="1" type="ORF">GAK29_00266</name>
</gene>
<accession>A0A833UXK6</accession>
<dbReference type="Gene3D" id="2.130.10.10">
    <property type="entry name" value="YVTN repeat-like/Quinoprotein amine dehydrogenase"/>
    <property type="match status" value="1"/>
</dbReference>
<proteinExistence type="predicted"/>
<sequence>MNSIREEFAVTSLAMDLTKDLIATGCYSENKINFWNVSNRTKVKTIRFDKAFNPINSILFFKNNIAFIANSAANAVILHGENFSEIQKLNRKENREIVAISHSKDNFMVACQRPLLQTLNGKIAEDIFIYDSNDWTLKQTVSSNSLILDAKVSNQLLFTIALDDQDGLFKLTVMDLTSSQVNTLELGNDAYTAQLATNDQSHIVSVILRINNDEDGSMLNTLFIIDLNTKEIIYKNTVTNGDDYLNCQVINNNKLIIDFYDHAAQTSYLKLINSQGMELSKRKVNGITTYGIATTENLIALAVNNYVEFMELG</sequence>